<protein>
    <recommendedName>
        <fullName evidence="3">Tafazzin family protein</fullName>
    </recommendedName>
</protein>
<proteinExistence type="predicted"/>
<gene>
    <name evidence="1" type="ORF">EWM64_g7870</name>
</gene>
<accession>A0A4Y9ZMX9</accession>
<dbReference type="STRING" id="135208.A0A4Y9ZMX9"/>
<dbReference type="AlphaFoldDB" id="A0A4Y9ZMX9"/>
<evidence type="ECO:0008006" key="3">
    <source>
        <dbReference type="Google" id="ProtNLM"/>
    </source>
</evidence>
<evidence type="ECO:0000313" key="1">
    <source>
        <dbReference type="EMBL" id="TFY76142.1"/>
    </source>
</evidence>
<dbReference type="OrthoDB" id="193467at2759"/>
<dbReference type="EMBL" id="SFCI01001307">
    <property type="protein sequence ID" value="TFY76142.1"/>
    <property type="molecule type" value="Genomic_DNA"/>
</dbReference>
<organism evidence="1 2">
    <name type="scientific">Hericium alpestre</name>
    <dbReference type="NCBI Taxonomy" id="135208"/>
    <lineage>
        <taxon>Eukaryota</taxon>
        <taxon>Fungi</taxon>
        <taxon>Dikarya</taxon>
        <taxon>Basidiomycota</taxon>
        <taxon>Agaricomycotina</taxon>
        <taxon>Agaricomycetes</taxon>
        <taxon>Russulales</taxon>
        <taxon>Hericiaceae</taxon>
        <taxon>Hericium</taxon>
    </lineage>
</organism>
<sequence length="115" mass="12996">MWLTGFDSLMPEGRKAPWKFLPRLGTHLSVTFGEPIPPHTIRAALQREAIPDSHPAQNVQSWVSEKGTVPALVAQERDVQAEEESRRIRSMVTDVIQREVEALGTRVSQRMLDKP</sequence>
<reference evidence="1 2" key="1">
    <citation type="submission" date="2019-02" db="EMBL/GenBank/DDBJ databases">
        <title>Genome sequencing of the rare red list fungi Hericium alpestre (H. flagellum).</title>
        <authorList>
            <person name="Buettner E."/>
            <person name="Kellner H."/>
        </authorList>
    </citation>
    <scope>NUCLEOTIDE SEQUENCE [LARGE SCALE GENOMIC DNA]</scope>
    <source>
        <strain evidence="1 2">DSM 108284</strain>
    </source>
</reference>
<evidence type="ECO:0000313" key="2">
    <source>
        <dbReference type="Proteomes" id="UP000298061"/>
    </source>
</evidence>
<keyword evidence="2" id="KW-1185">Reference proteome</keyword>
<dbReference type="Proteomes" id="UP000298061">
    <property type="component" value="Unassembled WGS sequence"/>
</dbReference>
<name>A0A4Y9ZMX9_9AGAM</name>
<comment type="caution">
    <text evidence="1">The sequence shown here is derived from an EMBL/GenBank/DDBJ whole genome shotgun (WGS) entry which is preliminary data.</text>
</comment>